<protein>
    <submittedName>
        <fullName evidence="2">Uncharacterized protein</fullName>
    </submittedName>
</protein>
<evidence type="ECO:0000313" key="2">
    <source>
        <dbReference type="EMBL" id="ASM77949.1"/>
    </source>
</evidence>
<evidence type="ECO:0000313" key="3">
    <source>
        <dbReference type="Proteomes" id="UP000199729"/>
    </source>
</evidence>
<proteinExistence type="predicted"/>
<keyword evidence="1" id="KW-0812">Transmembrane</keyword>
<sequence length="51" mass="5604">MNNTEESSPLMNNLQRLGSRLAIVVGVISGVIFRRRLHQLTGRDAKCAGHS</sequence>
<feature type="transmembrane region" description="Helical" evidence="1">
    <location>
        <begin position="17"/>
        <end position="33"/>
    </location>
</feature>
<evidence type="ECO:0000256" key="1">
    <source>
        <dbReference type="SAM" id="Phobius"/>
    </source>
</evidence>
<dbReference type="RefSeq" id="WP_157725652.1">
    <property type="nucleotide sequence ID" value="NZ_CP022423.1"/>
</dbReference>
<dbReference type="Proteomes" id="UP000199729">
    <property type="component" value="Chromosome"/>
</dbReference>
<reference evidence="2 3" key="1">
    <citation type="submission" date="2017-07" db="EMBL/GenBank/DDBJ databases">
        <title>Complete Genome Sequence of the cosmetic ferment Vitreoscilla filiformis (ATCC15551).</title>
        <authorList>
            <person name="Contreras S."/>
            <person name="Sagory-Zalkind P."/>
            <person name="Blanquart H."/>
            <person name="Iltis A."/>
            <person name="Morand S.C."/>
        </authorList>
    </citation>
    <scope>NUCLEOTIDE SEQUENCE [LARGE SCALE GENOMIC DNA]</scope>
    <source>
        <strain evidence="2 3">ATCC 15551</strain>
    </source>
</reference>
<dbReference type="AlphaFoldDB" id="A0A221KG90"/>
<organism evidence="2 3">
    <name type="scientific">Vitreoscilla filiformis</name>
    <dbReference type="NCBI Taxonomy" id="63"/>
    <lineage>
        <taxon>Bacteria</taxon>
        <taxon>Pseudomonadati</taxon>
        <taxon>Pseudomonadota</taxon>
        <taxon>Betaproteobacteria</taxon>
        <taxon>Neisseriales</taxon>
        <taxon>Neisseriaceae</taxon>
        <taxon>Vitreoscilla</taxon>
    </lineage>
</organism>
<accession>A0A221KG90</accession>
<keyword evidence="3" id="KW-1185">Reference proteome</keyword>
<gene>
    <name evidence="2" type="ORF">VITFI_CDS2171</name>
</gene>
<dbReference type="KEGG" id="vff:VITFI_CDS2171"/>
<name>A0A221KG90_VITFI</name>
<keyword evidence="1" id="KW-1133">Transmembrane helix</keyword>
<keyword evidence="1" id="KW-0472">Membrane</keyword>
<dbReference type="EMBL" id="CP022423">
    <property type="protein sequence ID" value="ASM77949.1"/>
    <property type="molecule type" value="Genomic_DNA"/>
</dbReference>